<name>A0A9W9P9P5_PENCI</name>
<dbReference type="EMBL" id="JAPQKT010000002">
    <property type="protein sequence ID" value="KAJ5240425.1"/>
    <property type="molecule type" value="Genomic_DNA"/>
</dbReference>
<comment type="caution">
    <text evidence="2">The sequence shown here is derived from an EMBL/GenBank/DDBJ whole genome shotgun (WGS) entry which is preliminary data.</text>
</comment>
<evidence type="ECO:0000313" key="3">
    <source>
        <dbReference type="Proteomes" id="UP001147733"/>
    </source>
</evidence>
<feature type="region of interest" description="Disordered" evidence="1">
    <location>
        <begin position="84"/>
        <end position="106"/>
    </location>
</feature>
<protein>
    <submittedName>
        <fullName evidence="2">Uncharacterized protein</fullName>
    </submittedName>
</protein>
<reference evidence="2" key="2">
    <citation type="journal article" date="2023" name="IMA Fungus">
        <title>Comparative genomic study of the Penicillium genus elucidates a diverse pangenome and 15 lateral gene transfer events.</title>
        <authorList>
            <person name="Petersen C."/>
            <person name="Sorensen T."/>
            <person name="Nielsen M.R."/>
            <person name="Sondergaard T.E."/>
            <person name="Sorensen J.L."/>
            <person name="Fitzpatrick D.A."/>
            <person name="Frisvad J.C."/>
            <person name="Nielsen K.L."/>
        </authorList>
    </citation>
    <scope>NUCLEOTIDE SEQUENCE</scope>
    <source>
        <strain evidence="2">IBT 23319</strain>
    </source>
</reference>
<evidence type="ECO:0000256" key="1">
    <source>
        <dbReference type="SAM" id="MobiDB-lite"/>
    </source>
</evidence>
<sequence>MKLQHSHTKYEGIVIYAFPQQSVHFGVPLTQNDGSPSNVWPSNNITPTTLDPVKMAVATATYLPKANIMYGLDLLSTSFSDRSFSADTKSRVPDGGMYHPSQGFNS</sequence>
<reference evidence="2" key="1">
    <citation type="submission" date="2022-11" db="EMBL/GenBank/DDBJ databases">
        <authorList>
            <person name="Petersen C."/>
        </authorList>
    </citation>
    <scope>NUCLEOTIDE SEQUENCE</scope>
    <source>
        <strain evidence="2">IBT 23319</strain>
    </source>
</reference>
<dbReference type="RefSeq" id="XP_056503430.1">
    <property type="nucleotide sequence ID" value="XM_056640936.1"/>
</dbReference>
<organism evidence="2 3">
    <name type="scientific">Penicillium citrinum</name>
    <dbReference type="NCBI Taxonomy" id="5077"/>
    <lineage>
        <taxon>Eukaryota</taxon>
        <taxon>Fungi</taxon>
        <taxon>Dikarya</taxon>
        <taxon>Ascomycota</taxon>
        <taxon>Pezizomycotina</taxon>
        <taxon>Eurotiomycetes</taxon>
        <taxon>Eurotiomycetidae</taxon>
        <taxon>Eurotiales</taxon>
        <taxon>Aspergillaceae</taxon>
        <taxon>Penicillium</taxon>
    </lineage>
</organism>
<proteinExistence type="predicted"/>
<gene>
    <name evidence="2" type="ORF">N7469_002016</name>
</gene>
<accession>A0A9W9P9P5</accession>
<dbReference type="Proteomes" id="UP001147733">
    <property type="component" value="Unassembled WGS sequence"/>
</dbReference>
<dbReference type="GeneID" id="81380103"/>
<keyword evidence="3" id="KW-1185">Reference proteome</keyword>
<dbReference type="AlphaFoldDB" id="A0A9W9P9P5"/>
<evidence type="ECO:0000313" key="2">
    <source>
        <dbReference type="EMBL" id="KAJ5240425.1"/>
    </source>
</evidence>